<dbReference type="PANTHER" id="PTHR11803:SF39">
    <property type="entry name" value="2-IMINOBUTANOATE_2-IMINOPROPANOATE DEAMINASE"/>
    <property type="match status" value="1"/>
</dbReference>
<dbReference type="Gene3D" id="3.30.1330.40">
    <property type="entry name" value="RutC-like"/>
    <property type="match status" value="1"/>
</dbReference>
<protein>
    <submittedName>
        <fullName evidence="2">Uncharacterized protein</fullName>
    </submittedName>
</protein>
<dbReference type="GO" id="GO:0005829">
    <property type="term" value="C:cytosol"/>
    <property type="evidence" value="ECO:0007669"/>
    <property type="project" value="TreeGrafter"/>
</dbReference>
<sequence length="124" mass="13680">MKEQITTSEAPKAIGPYSQAVRVDGFLFISGILPIDPKTGQMVEMNIRDQTLQVMNNLEAILEAAGLKISNVVKTTIFLKDLSHFNEVNDIYGSFFSEIPPARSCIEVSRLPKDALIEIEAIAI</sequence>
<dbReference type="HOGENOM" id="CLU_100715_7_3_0"/>
<proteinExistence type="inferred from homology"/>
<dbReference type="InterPro" id="IPR035959">
    <property type="entry name" value="RutC-like_sf"/>
</dbReference>
<dbReference type="InterPro" id="IPR006056">
    <property type="entry name" value="RidA"/>
</dbReference>
<reference evidence="3" key="1">
    <citation type="submission" date="2014-11" db="EMBL/GenBank/DDBJ databases">
        <authorList>
            <person name="Wibberg D."/>
        </authorList>
    </citation>
    <scope>NUCLEOTIDE SEQUENCE [LARGE SCALE GENOMIC DNA]</scope>
    <source>
        <strain evidence="3">L3</strain>
    </source>
</reference>
<accession>A0A0C7NNB7</accession>
<dbReference type="SUPFAM" id="SSF55298">
    <property type="entry name" value="YjgF-like"/>
    <property type="match status" value="1"/>
</dbReference>
<gene>
    <name evidence="2" type="ORF">DTL3_0083</name>
</gene>
<evidence type="ECO:0000313" key="3">
    <source>
        <dbReference type="Proteomes" id="UP000032809"/>
    </source>
</evidence>
<evidence type="ECO:0000313" key="2">
    <source>
        <dbReference type="EMBL" id="CEP77417.1"/>
    </source>
</evidence>
<dbReference type="PANTHER" id="PTHR11803">
    <property type="entry name" value="2-IMINOBUTANOATE/2-IMINOPROPANOATE DEAMINASE RIDA"/>
    <property type="match status" value="1"/>
</dbReference>
<organism evidence="2 3">
    <name type="scientific">Defluviitoga tunisiensis</name>
    <dbReference type="NCBI Taxonomy" id="1006576"/>
    <lineage>
        <taxon>Bacteria</taxon>
        <taxon>Thermotogati</taxon>
        <taxon>Thermotogota</taxon>
        <taxon>Thermotogae</taxon>
        <taxon>Petrotogales</taxon>
        <taxon>Petrotogaceae</taxon>
        <taxon>Defluviitoga</taxon>
    </lineage>
</organism>
<dbReference type="FunFam" id="3.30.1330.40:FF:000001">
    <property type="entry name" value="L-PSP family endoribonuclease"/>
    <property type="match status" value="1"/>
</dbReference>
<dbReference type="KEGG" id="dtn:DTL3_0083"/>
<dbReference type="CDD" id="cd00448">
    <property type="entry name" value="YjgF_YER057c_UK114_family"/>
    <property type="match status" value="1"/>
</dbReference>
<dbReference type="GO" id="GO:0019239">
    <property type="term" value="F:deaminase activity"/>
    <property type="evidence" value="ECO:0007669"/>
    <property type="project" value="TreeGrafter"/>
</dbReference>
<dbReference type="EMBL" id="LN824141">
    <property type="protein sequence ID" value="CEP77417.1"/>
    <property type="molecule type" value="Genomic_DNA"/>
</dbReference>
<dbReference type="InterPro" id="IPR019897">
    <property type="entry name" value="RidA_CS"/>
</dbReference>
<dbReference type="STRING" id="1006576.DTL3_0083"/>
<dbReference type="PATRIC" id="fig|1006576.9.peg.81"/>
<dbReference type="Pfam" id="PF01042">
    <property type="entry name" value="Ribonuc_L-PSP"/>
    <property type="match status" value="1"/>
</dbReference>
<dbReference type="RefSeq" id="WP_045087042.1">
    <property type="nucleotide sequence ID" value="NZ_LN824141.1"/>
</dbReference>
<name>A0A0C7NNB7_DEFTU</name>
<evidence type="ECO:0000256" key="1">
    <source>
        <dbReference type="ARBA" id="ARBA00010552"/>
    </source>
</evidence>
<keyword evidence="3" id="KW-1185">Reference proteome</keyword>
<dbReference type="InterPro" id="IPR006175">
    <property type="entry name" value="YjgF/YER057c/UK114"/>
</dbReference>
<dbReference type="AlphaFoldDB" id="A0A0C7NNB7"/>
<dbReference type="NCBIfam" id="TIGR00004">
    <property type="entry name" value="Rid family detoxifying hydrolase"/>
    <property type="match status" value="1"/>
</dbReference>
<comment type="similarity">
    <text evidence="1">Belongs to the RutC family.</text>
</comment>
<dbReference type="Proteomes" id="UP000032809">
    <property type="component" value="Chromosome I"/>
</dbReference>
<dbReference type="PROSITE" id="PS01094">
    <property type="entry name" value="UPF0076"/>
    <property type="match status" value="1"/>
</dbReference>